<name>A0AAD9IZU6_9ANNE</name>
<comment type="caution">
    <text evidence="12">The sequence shown here is derived from an EMBL/GenBank/DDBJ whole genome shotgun (WGS) entry which is preliminary data.</text>
</comment>
<evidence type="ECO:0000256" key="7">
    <source>
        <dbReference type="ARBA" id="ARBA00023212"/>
    </source>
</evidence>
<dbReference type="EMBL" id="JAODUP010000825">
    <property type="protein sequence ID" value="KAK2143628.1"/>
    <property type="molecule type" value="Genomic_DNA"/>
</dbReference>
<feature type="compositionally biased region" description="Basic residues" evidence="11">
    <location>
        <begin position="395"/>
        <end position="416"/>
    </location>
</feature>
<evidence type="ECO:0000256" key="6">
    <source>
        <dbReference type="ARBA" id="ARBA00023069"/>
    </source>
</evidence>
<dbReference type="GO" id="GO:0005737">
    <property type="term" value="C:cytoplasm"/>
    <property type="evidence" value="ECO:0007669"/>
    <property type="project" value="TreeGrafter"/>
</dbReference>
<keyword evidence="13" id="KW-1185">Reference proteome</keyword>
<dbReference type="CDD" id="cd23766">
    <property type="entry name" value="IQCG"/>
    <property type="match status" value="1"/>
</dbReference>
<evidence type="ECO:0000256" key="11">
    <source>
        <dbReference type="SAM" id="MobiDB-lite"/>
    </source>
</evidence>
<keyword evidence="8" id="KW-0966">Cell projection</keyword>
<feature type="region of interest" description="Disordered" evidence="11">
    <location>
        <begin position="391"/>
        <end position="416"/>
    </location>
</feature>
<evidence type="ECO:0000256" key="2">
    <source>
        <dbReference type="ARBA" id="ARBA00008222"/>
    </source>
</evidence>
<keyword evidence="10" id="KW-0175">Coiled coil</keyword>
<evidence type="ECO:0000256" key="1">
    <source>
        <dbReference type="ARBA" id="ARBA00004611"/>
    </source>
</evidence>
<dbReference type="Pfam" id="PF00612">
    <property type="entry name" value="IQ"/>
    <property type="match status" value="1"/>
</dbReference>
<evidence type="ECO:0000256" key="5">
    <source>
        <dbReference type="ARBA" id="ARBA00022846"/>
    </source>
</evidence>
<keyword evidence="7" id="KW-0206">Cytoskeleton</keyword>
<comment type="similarity">
    <text evidence="2">Belongs to the DRC9 family.</text>
</comment>
<evidence type="ECO:0000256" key="3">
    <source>
        <dbReference type="ARBA" id="ARBA00013738"/>
    </source>
</evidence>
<dbReference type="PANTHER" id="PTHR14871:SF1">
    <property type="entry name" value="DYNEIN REGULATORY COMPLEX PROTEIN 9"/>
    <property type="match status" value="1"/>
</dbReference>
<dbReference type="InterPro" id="IPR042618">
    <property type="entry name" value="IQCG"/>
</dbReference>
<sequence length="416" mass="48551">MMPVEVGKSLLEYDLECDKRCVTRDIMSLSGIEAIHMATVLEDCVDQLSILGRIMPVSYEEWPDKQEIVKEEISQLVDSQKQLESRFDQVMEKKQNLHGNARSMVDKRSEAHQEAQNVAKDIRNSTHVFARTVKQNPLTSDNLQKVQMDRAFLEHVLYGTLIELSNNGGFQTLIDAVRNEKEKKSRLQYTIQKEEEGRKRVKSLTKQLVEVKKEKEVEIQQRNEMIAHLKDQLQEMKAKTNMEGKYIKKIAEVAVAQTQKRCTISEKEIRHEIERVKDQIDEEARVNAEIESFLRTHTERLQKMVEHWMEKYDKDVEAKQKELDILKASKAKDLDRLQELTKLYAEYEQVVVEDRIEKEKARRKAEQEAEELKASIKLQSWWRGVMVRQALGPYSKKKKKKGKKGKKSGKGKKGKK</sequence>
<dbReference type="GO" id="GO:0044782">
    <property type="term" value="P:cilium organization"/>
    <property type="evidence" value="ECO:0007669"/>
    <property type="project" value="TreeGrafter"/>
</dbReference>
<organism evidence="12 13">
    <name type="scientific">Paralvinella palmiformis</name>
    <dbReference type="NCBI Taxonomy" id="53620"/>
    <lineage>
        <taxon>Eukaryota</taxon>
        <taxon>Metazoa</taxon>
        <taxon>Spiralia</taxon>
        <taxon>Lophotrochozoa</taxon>
        <taxon>Annelida</taxon>
        <taxon>Polychaeta</taxon>
        <taxon>Sedentaria</taxon>
        <taxon>Canalipalpata</taxon>
        <taxon>Terebellida</taxon>
        <taxon>Terebelliformia</taxon>
        <taxon>Alvinellidae</taxon>
        <taxon>Paralvinella</taxon>
    </lineage>
</organism>
<keyword evidence="5" id="KW-0282">Flagellum</keyword>
<dbReference type="GO" id="GO:0031514">
    <property type="term" value="C:motile cilium"/>
    <property type="evidence" value="ECO:0007669"/>
    <property type="project" value="TreeGrafter"/>
</dbReference>
<reference evidence="12" key="1">
    <citation type="journal article" date="2023" name="Mol. Biol. Evol.">
        <title>Third-Generation Sequencing Reveals the Adaptive Role of the Epigenome in Three Deep-Sea Polychaetes.</title>
        <authorList>
            <person name="Perez M."/>
            <person name="Aroh O."/>
            <person name="Sun Y."/>
            <person name="Lan Y."/>
            <person name="Juniper S.K."/>
            <person name="Young C.R."/>
            <person name="Angers B."/>
            <person name="Qian P.Y."/>
        </authorList>
    </citation>
    <scope>NUCLEOTIDE SEQUENCE</scope>
    <source>
        <strain evidence="12">P08H-3</strain>
    </source>
</reference>
<keyword evidence="6" id="KW-0969">Cilium</keyword>
<dbReference type="AlphaFoldDB" id="A0AAD9IZU6"/>
<accession>A0AAD9IZU6</accession>
<feature type="coiled-coil region" evidence="10">
    <location>
        <begin position="194"/>
        <end position="239"/>
    </location>
</feature>
<gene>
    <name evidence="12" type="ORF">LSH36_825g03017</name>
</gene>
<dbReference type="PANTHER" id="PTHR14871">
    <property type="entry name" value="DYNEIN REGULATORY COMPLEX PROTEIN 9"/>
    <property type="match status" value="1"/>
</dbReference>
<comment type="subcellular location">
    <subcellularLocation>
        <location evidence="1">Cytoplasm</location>
        <location evidence="1">Cytoskeleton</location>
        <location evidence="1">Flagellum axoneme</location>
    </subcellularLocation>
</comment>
<evidence type="ECO:0000256" key="10">
    <source>
        <dbReference type="SAM" id="Coils"/>
    </source>
</evidence>
<evidence type="ECO:0000313" key="12">
    <source>
        <dbReference type="EMBL" id="KAK2143628.1"/>
    </source>
</evidence>
<protein>
    <recommendedName>
        <fullName evidence="3">Dynein regulatory complex protein 9</fullName>
    </recommendedName>
    <alternativeName>
        <fullName evidence="9">IQ domain-containing protein G</fullName>
    </alternativeName>
</protein>
<feature type="coiled-coil region" evidence="10">
    <location>
        <begin position="266"/>
        <end position="378"/>
    </location>
</feature>
<proteinExistence type="inferred from homology"/>
<evidence type="ECO:0000256" key="8">
    <source>
        <dbReference type="ARBA" id="ARBA00023273"/>
    </source>
</evidence>
<evidence type="ECO:0000256" key="4">
    <source>
        <dbReference type="ARBA" id="ARBA00022490"/>
    </source>
</evidence>
<dbReference type="PROSITE" id="PS50096">
    <property type="entry name" value="IQ"/>
    <property type="match status" value="1"/>
</dbReference>
<evidence type="ECO:0000256" key="9">
    <source>
        <dbReference type="ARBA" id="ARBA00032183"/>
    </source>
</evidence>
<dbReference type="InterPro" id="IPR000048">
    <property type="entry name" value="IQ_motif_EF-hand-BS"/>
</dbReference>
<keyword evidence="4" id="KW-0963">Cytoplasm</keyword>
<dbReference type="Proteomes" id="UP001208570">
    <property type="component" value="Unassembled WGS sequence"/>
</dbReference>
<evidence type="ECO:0000313" key="13">
    <source>
        <dbReference type="Proteomes" id="UP001208570"/>
    </source>
</evidence>